<dbReference type="AlphaFoldDB" id="A0A0A9HHV5"/>
<proteinExistence type="predicted"/>
<protein>
    <submittedName>
        <fullName evidence="1">Uncharacterized protein</fullName>
    </submittedName>
</protein>
<reference evidence="1" key="2">
    <citation type="journal article" date="2015" name="Data Brief">
        <title>Shoot transcriptome of the giant reed, Arundo donax.</title>
        <authorList>
            <person name="Barrero R.A."/>
            <person name="Guerrero F.D."/>
            <person name="Moolhuijzen P."/>
            <person name="Goolsby J.A."/>
            <person name="Tidwell J."/>
            <person name="Bellgard S.E."/>
            <person name="Bellgard M.I."/>
        </authorList>
    </citation>
    <scope>NUCLEOTIDE SEQUENCE</scope>
    <source>
        <tissue evidence="1">Shoot tissue taken approximately 20 cm above the soil surface</tissue>
    </source>
</reference>
<name>A0A0A9HHV5_ARUDO</name>
<organism evidence="1">
    <name type="scientific">Arundo donax</name>
    <name type="common">Giant reed</name>
    <name type="synonym">Donax arundinaceus</name>
    <dbReference type="NCBI Taxonomy" id="35708"/>
    <lineage>
        <taxon>Eukaryota</taxon>
        <taxon>Viridiplantae</taxon>
        <taxon>Streptophyta</taxon>
        <taxon>Embryophyta</taxon>
        <taxon>Tracheophyta</taxon>
        <taxon>Spermatophyta</taxon>
        <taxon>Magnoliopsida</taxon>
        <taxon>Liliopsida</taxon>
        <taxon>Poales</taxon>
        <taxon>Poaceae</taxon>
        <taxon>PACMAD clade</taxon>
        <taxon>Arundinoideae</taxon>
        <taxon>Arundineae</taxon>
        <taxon>Arundo</taxon>
    </lineage>
</organism>
<evidence type="ECO:0000313" key="1">
    <source>
        <dbReference type="EMBL" id="JAE35399.1"/>
    </source>
</evidence>
<sequence length="38" mass="4262">MYATTRTRTQTCIHVRVCVSTYAPPPPLETRRSPAGRS</sequence>
<dbReference type="EMBL" id="GBRH01162497">
    <property type="protein sequence ID" value="JAE35399.1"/>
    <property type="molecule type" value="Transcribed_RNA"/>
</dbReference>
<reference evidence="1" key="1">
    <citation type="submission" date="2014-09" db="EMBL/GenBank/DDBJ databases">
        <authorList>
            <person name="Magalhaes I.L.F."/>
            <person name="Oliveira U."/>
            <person name="Santos F.R."/>
            <person name="Vidigal T.H.D.A."/>
            <person name="Brescovit A.D."/>
            <person name="Santos A.J."/>
        </authorList>
    </citation>
    <scope>NUCLEOTIDE SEQUENCE</scope>
    <source>
        <tissue evidence="1">Shoot tissue taken approximately 20 cm above the soil surface</tissue>
    </source>
</reference>
<accession>A0A0A9HHV5</accession>